<dbReference type="KEGG" id="paro:CUV01_18230"/>
<feature type="transmembrane region" description="Helical" evidence="6">
    <location>
        <begin position="202"/>
        <end position="219"/>
    </location>
</feature>
<dbReference type="InterPro" id="IPR000620">
    <property type="entry name" value="EamA_dom"/>
</dbReference>
<reference evidence="8 9" key="1">
    <citation type="submission" date="2017-12" db="EMBL/GenBank/DDBJ databases">
        <authorList>
            <person name="Hurst M.R.H."/>
        </authorList>
    </citation>
    <scope>NUCLEOTIDE SEQUENCE [LARGE SCALE GENOMIC DNA]</scope>
    <source>
        <strain evidence="8 9">BM15</strain>
    </source>
</reference>
<feature type="domain" description="EamA" evidence="7">
    <location>
        <begin position="1"/>
        <end position="128"/>
    </location>
</feature>
<dbReference type="GO" id="GO:0016020">
    <property type="term" value="C:membrane"/>
    <property type="evidence" value="ECO:0007669"/>
    <property type="project" value="UniProtKB-SubCell"/>
</dbReference>
<dbReference type="EMBL" id="CP025408">
    <property type="protein sequence ID" value="AUH35055.1"/>
    <property type="molecule type" value="Genomic_DNA"/>
</dbReference>
<name>A0A2K9ETG0_9RHOB</name>
<feature type="transmembrane region" description="Helical" evidence="6">
    <location>
        <begin position="254"/>
        <end position="271"/>
    </location>
</feature>
<dbReference type="Proteomes" id="UP000233742">
    <property type="component" value="Chromosome"/>
</dbReference>
<dbReference type="OrthoDB" id="7165334at2"/>
<evidence type="ECO:0000313" key="9">
    <source>
        <dbReference type="Proteomes" id="UP000233742"/>
    </source>
</evidence>
<evidence type="ECO:0000256" key="1">
    <source>
        <dbReference type="ARBA" id="ARBA00004141"/>
    </source>
</evidence>
<evidence type="ECO:0000256" key="3">
    <source>
        <dbReference type="ARBA" id="ARBA00022692"/>
    </source>
</evidence>
<evidence type="ECO:0000313" key="8">
    <source>
        <dbReference type="EMBL" id="AUH35055.1"/>
    </source>
</evidence>
<dbReference type="AlphaFoldDB" id="A0A2K9ETG0"/>
<evidence type="ECO:0000256" key="5">
    <source>
        <dbReference type="ARBA" id="ARBA00023136"/>
    </source>
</evidence>
<comment type="similarity">
    <text evidence="2">Belongs to the drug/metabolite transporter (DMT) superfamily. 10 TMS drug/metabolite exporter (DME) (TC 2.A.7.3) family.</text>
</comment>
<gene>
    <name evidence="8" type="ORF">CUV01_18230</name>
</gene>
<evidence type="ECO:0000256" key="2">
    <source>
        <dbReference type="ARBA" id="ARBA00009853"/>
    </source>
</evidence>
<feature type="transmembrane region" description="Helical" evidence="6">
    <location>
        <begin position="231"/>
        <end position="248"/>
    </location>
</feature>
<dbReference type="PANTHER" id="PTHR22911:SF6">
    <property type="entry name" value="SOLUTE CARRIER FAMILY 35 MEMBER G1"/>
    <property type="match status" value="1"/>
</dbReference>
<keyword evidence="9" id="KW-1185">Reference proteome</keyword>
<evidence type="ECO:0000259" key="7">
    <source>
        <dbReference type="Pfam" id="PF00892"/>
    </source>
</evidence>
<dbReference type="SUPFAM" id="SSF103481">
    <property type="entry name" value="Multidrug resistance efflux transporter EmrE"/>
    <property type="match status" value="2"/>
</dbReference>
<accession>A0A2K9ETG0</accession>
<feature type="transmembrane region" description="Helical" evidence="6">
    <location>
        <begin position="111"/>
        <end position="128"/>
    </location>
</feature>
<feature type="transmembrane region" description="Helical" evidence="6">
    <location>
        <begin position="20"/>
        <end position="43"/>
    </location>
</feature>
<feature type="transmembrane region" description="Helical" evidence="6">
    <location>
        <begin position="86"/>
        <end position="104"/>
    </location>
</feature>
<feature type="transmembrane region" description="Helical" evidence="6">
    <location>
        <begin position="134"/>
        <end position="151"/>
    </location>
</feature>
<keyword evidence="5 6" id="KW-0472">Membrane</keyword>
<feature type="transmembrane region" description="Helical" evidence="6">
    <location>
        <begin position="55"/>
        <end position="80"/>
    </location>
</feature>
<dbReference type="Pfam" id="PF00892">
    <property type="entry name" value="EamA"/>
    <property type="match status" value="2"/>
</dbReference>
<keyword evidence="4 6" id="KW-1133">Transmembrane helix</keyword>
<sequence>MILGMALFAVEDLFLKLLSAHLPVPQMLAMFGALGALIFTALLRRRGLRFWTRALMMPAVILRTLGELIGGFCFVAALAMTDLSSTSAILQTLPLALVMGGAVFLGEPVGWRRWLSVLLGFVGVLMILRPGTEAFQPASLLAVVGVAGLAMRDLITRLVPAHVPSDQLSAAAYAMFVPGGVLLTLLGGQGLVIPAAAQTGQLLGAVLIGAAGYAAMLASTRIGQVSVIAPFRYLRLVFALILAALVLGERPDGWTLAGAGVIAVAGAYAMWREAVLGRRKRRPADSVVRPGE</sequence>
<dbReference type="PANTHER" id="PTHR22911">
    <property type="entry name" value="ACYL-MALONYL CONDENSING ENZYME-RELATED"/>
    <property type="match status" value="1"/>
</dbReference>
<comment type="subcellular location">
    <subcellularLocation>
        <location evidence="1">Membrane</location>
        <topology evidence="1">Multi-pass membrane protein</topology>
    </subcellularLocation>
</comment>
<proteinExistence type="inferred from homology"/>
<protein>
    <submittedName>
        <fullName evidence="8">EamA family transporter</fullName>
    </submittedName>
</protein>
<evidence type="ECO:0000256" key="6">
    <source>
        <dbReference type="SAM" id="Phobius"/>
    </source>
</evidence>
<organism evidence="8 9">
    <name type="scientific">Paracoccus tegillarcae</name>
    <dbReference type="NCBI Taxonomy" id="1529068"/>
    <lineage>
        <taxon>Bacteria</taxon>
        <taxon>Pseudomonadati</taxon>
        <taxon>Pseudomonadota</taxon>
        <taxon>Alphaproteobacteria</taxon>
        <taxon>Rhodobacterales</taxon>
        <taxon>Paracoccaceae</taxon>
        <taxon>Paracoccus</taxon>
    </lineage>
</organism>
<keyword evidence="3 6" id="KW-0812">Transmembrane</keyword>
<evidence type="ECO:0000256" key="4">
    <source>
        <dbReference type="ARBA" id="ARBA00022989"/>
    </source>
</evidence>
<feature type="domain" description="EamA" evidence="7">
    <location>
        <begin position="139"/>
        <end position="265"/>
    </location>
</feature>
<feature type="transmembrane region" description="Helical" evidence="6">
    <location>
        <begin position="172"/>
        <end position="196"/>
    </location>
</feature>
<dbReference type="InterPro" id="IPR037185">
    <property type="entry name" value="EmrE-like"/>
</dbReference>